<keyword evidence="5 6" id="KW-0040">ANK repeat</keyword>
<dbReference type="GO" id="GO:0045732">
    <property type="term" value="P:positive regulation of protein catabolic process"/>
    <property type="evidence" value="ECO:0007669"/>
    <property type="project" value="TreeGrafter"/>
</dbReference>
<dbReference type="EMBL" id="JX052949">
    <property type="protein sequence ID" value="AFK11177.1"/>
    <property type="molecule type" value="mRNA"/>
</dbReference>
<dbReference type="FunFam" id="1.10.750.20:FF:000001">
    <property type="entry name" value="Ankyrin repeat and SOCS box containing 1"/>
    <property type="match status" value="1"/>
</dbReference>
<feature type="repeat" description="ANK" evidence="6">
    <location>
        <begin position="132"/>
        <end position="164"/>
    </location>
</feature>
<dbReference type="Ensembl" id="ENSCMIT00000022709.1">
    <property type="protein sequence ID" value="ENSCMIP00000022322.1"/>
    <property type="gene ID" value="ENSCMIG00000010084.1"/>
</dbReference>
<evidence type="ECO:0000313" key="9">
    <source>
        <dbReference type="Ensembl" id="ENSCMIP00000022322.1"/>
    </source>
</evidence>
<evidence type="ECO:0000256" key="3">
    <source>
        <dbReference type="ARBA" id="ARBA00022737"/>
    </source>
</evidence>
<feature type="repeat" description="ANK" evidence="6">
    <location>
        <begin position="67"/>
        <end position="99"/>
    </location>
</feature>
<dbReference type="AlphaFoldDB" id="K4FYB9"/>
<name>K4FYB9_CALMI</name>
<dbReference type="InterPro" id="IPR001496">
    <property type="entry name" value="SOCS_box"/>
</dbReference>
<dbReference type="OMA" id="QHHKITG"/>
<dbReference type="InterPro" id="IPR036036">
    <property type="entry name" value="SOCS_box-like_dom_sf"/>
</dbReference>
<dbReference type="PROSITE" id="PS50088">
    <property type="entry name" value="ANK_REPEAT"/>
    <property type="match status" value="5"/>
</dbReference>
<evidence type="ECO:0000256" key="2">
    <source>
        <dbReference type="ARBA" id="ARBA00005949"/>
    </source>
</evidence>
<dbReference type="Pfam" id="PF12796">
    <property type="entry name" value="Ank_2"/>
    <property type="match status" value="2"/>
</dbReference>
<dbReference type="RefSeq" id="XP_007889837.1">
    <property type="nucleotide sequence ID" value="XM_007891646.2"/>
</dbReference>
<evidence type="ECO:0000259" key="7">
    <source>
        <dbReference type="PROSITE" id="PS50225"/>
    </source>
</evidence>
<dbReference type="OrthoDB" id="3246549at2759"/>
<evidence type="ECO:0000313" key="8">
    <source>
        <dbReference type="EMBL" id="AFK11177.1"/>
    </source>
</evidence>
<dbReference type="SUPFAM" id="SSF158235">
    <property type="entry name" value="SOCS box-like"/>
    <property type="match status" value="1"/>
</dbReference>
<reference evidence="10" key="1">
    <citation type="journal article" date="2006" name="Science">
        <title>Ancient noncoding elements conserved in the human genome.</title>
        <authorList>
            <person name="Venkatesh B."/>
            <person name="Kirkness E.F."/>
            <person name="Loh Y.H."/>
            <person name="Halpern A.L."/>
            <person name="Lee A.P."/>
            <person name="Johnson J."/>
            <person name="Dandona N."/>
            <person name="Viswanathan L.D."/>
            <person name="Tay A."/>
            <person name="Venter J.C."/>
            <person name="Strausberg R.L."/>
            <person name="Brenner S."/>
        </authorList>
    </citation>
    <scope>NUCLEOTIDE SEQUENCE [LARGE SCALE GENOMIC DNA]</scope>
</reference>
<dbReference type="RefSeq" id="XP_042189742.1">
    <property type="nucleotide sequence ID" value="XM_042333808.1"/>
</dbReference>
<comment type="pathway">
    <text evidence="1">Protein modification; protein ubiquitination.</text>
</comment>
<reference evidence="9" key="5">
    <citation type="submission" date="2025-05" db="UniProtKB">
        <authorList>
            <consortium name="Ensembl"/>
        </authorList>
    </citation>
    <scope>IDENTIFICATION</scope>
</reference>
<dbReference type="STRING" id="7868.ENSCMIP00000022322"/>
<dbReference type="Pfam" id="PF00023">
    <property type="entry name" value="Ank"/>
    <property type="match status" value="1"/>
</dbReference>
<dbReference type="PANTHER" id="PTHR24136:SF17">
    <property type="entry name" value="ANKYRIN REPEAT AND SOCS BOX PROTEIN 9"/>
    <property type="match status" value="1"/>
</dbReference>
<keyword evidence="10" id="KW-1185">Reference proteome</keyword>
<feature type="repeat" description="ANK" evidence="6">
    <location>
        <begin position="100"/>
        <end position="125"/>
    </location>
</feature>
<dbReference type="CTD" id="140462"/>
<dbReference type="InterPro" id="IPR051573">
    <property type="entry name" value="Ankyrin-SOCS_box_domain"/>
</dbReference>
<feature type="domain" description="SOCS box" evidence="7">
    <location>
        <begin position="243"/>
        <end position="293"/>
    </location>
</feature>
<dbReference type="CDD" id="cd03587">
    <property type="entry name" value="SOCS"/>
    <property type="match status" value="1"/>
</dbReference>
<evidence type="ECO:0000256" key="6">
    <source>
        <dbReference type="PROSITE-ProRule" id="PRU00023"/>
    </source>
</evidence>
<dbReference type="GO" id="GO:0016567">
    <property type="term" value="P:protein ubiquitination"/>
    <property type="evidence" value="ECO:0007669"/>
    <property type="project" value="UniProtKB-UniPathway"/>
</dbReference>
<dbReference type="Gene3D" id="1.10.750.20">
    <property type="entry name" value="SOCS box"/>
    <property type="match status" value="1"/>
</dbReference>
<dbReference type="RefSeq" id="XP_007889838.1">
    <property type="nucleotide sequence ID" value="XM_007891647.2"/>
</dbReference>
<accession>K4FYB9</accession>
<dbReference type="SMART" id="SM00248">
    <property type="entry name" value="ANK"/>
    <property type="match status" value="6"/>
</dbReference>
<dbReference type="GO" id="GO:0035556">
    <property type="term" value="P:intracellular signal transduction"/>
    <property type="evidence" value="ECO:0007669"/>
    <property type="project" value="InterPro"/>
</dbReference>
<dbReference type="PROSITE" id="PS50297">
    <property type="entry name" value="ANK_REP_REGION"/>
    <property type="match status" value="4"/>
</dbReference>
<dbReference type="RefSeq" id="NP_001279037.1">
    <property type="nucleotide sequence ID" value="NM_001292108.1"/>
</dbReference>
<dbReference type="KEGG" id="cmk:103177476"/>
<sequence length="293" mass="32208">MSGESEDGRHSEATGGRGLYGDYISNPLMSNDASDWSALHDAAIHGNLLSLQQLIRQGQRVNLLTMNRVTPLHEACLGRHASCAKYLLEHGAKVNEVTIDWKTPLYNACCSGSADCVKVLLQNGAKPLEECDLASPIHEAAKRGHTGCVEMLLNHGMEIECNNKYMGTPFYVACENQRMDSVKKLLALGSNVNTAKNLESPLHVAAKSSNMELATILLEHGARIDSRNADGKRPVELASPNSSLEKLLLQWEGPSSLKQLCRLNIRKFLGRSHFTSASRLPIPESLKEFLCYR</sequence>
<organism evidence="8">
    <name type="scientific">Callorhinchus milii</name>
    <name type="common">Ghost shark</name>
    <dbReference type="NCBI Taxonomy" id="7868"/>
    <lineage>
        <taxon>Eukaryota</taxon>
        <taxon>Metazoa</taxon>
        <taxon>Chordata</taxon>
        <taxon>Craniata</taxon>
        <taxon>Vertebrata</taxon>
        <taxon>Chondrichthyes</taxon>
        <taxon>Holocephali</taxon>
        <taxon>Chimaeriformes</taxon>
        <taxon>Callorhinchidae</taxon>
        <taxon>Callorhinchus</taxon>
    </lineage>
</organism>
<dbReference type="PROSITE" id="PS50225">
    <property type="entry name" value="SOCS"/>
    <property type="match status" value="1"/>
</dbReference>
<dbReference type="GeneTree" id="ENSGT00940000157160"/>
<feature type="repeat" description="ANK" evidence="6">
    <location>
        <begin position="197"/>
        <end position="229"/>
    </location>
</feature>
<dbReference type="InterPro" id="IPR002110">
    <property type="entry name" value="Ankyrin_rpt"/>
</dbReference>
<dbReference type="SUPFAM" id="SSF48403">
    <property type="entry name" value="Ankyrin repeat"/>
    <property type="match status" value="1"/>
</dbReference>
<dbReference type="GeneID" id="103177476"/>
<dbReference type="PANTHER" id="PTHR24136">
    <property type="entry name" value="SOWAH (DROSOPHILA) HOMOLOG"/>
    <property type="match status" value="1"/>
</dbReference>
<dbReference type="Proteomes" id="UP000314986">
    <property type="component" value="Unassembled WGS sequence"/>
</dbReference>
<protein>
    <submittedName>
        <fullName evidence="9">Ankyrin repeat and SOCS box containing 9</fullName>
    </submittedName>
    <submittedName>
        <fullName evidence="8">Ankyrin repeat and SOCS box protein 9-like protein</fullName>
    </submittedName>
</protein>
<evidence type="ECO:0000256" key="4">
    <source>
        <dbReference type="ARBA" id="ARBA00022786"/>
    </source>
</evidence>
<dbReference type="Gene3D" id="1.25.40.20">
    <property type="entry name" value="Ankyrin repeat-containing domain"/>
    <property type="match status" value="1"/>
</dbReference>
<reference evidence="8" key="3">
    <citation type="journal article" date="2012" name="PLoS ONE">
        <title>Sequencing and Analysis of Full-Length cDNAs, 5'-ESTs and 3'-ESTs from a Cartilaginous Fish, the Elephant Shark (Callorhinchus milii).</title>
        <authorList>
            <person name="Tan Y.Y."/>
            <person name="Kodzius R."/>
            <person name="Tay B.H."/>
            <person name="Tay A."/>
            <person name="Brenner S."/>
            <person name="Venkatesh B."/>
        </authorList>
    </citation>
    <scope>NUCLEOTIDE SEQUENCE</scope>
    <source>
        <tissue evidence="8">Kidney</tissue>
    </source>
</reference>
<evidence type="ECO:0000256" key="1">
    <source>
        <dbReference type="ARBA" id="ARBA00004906"/>
    </source>
</evidence>
<dbReference type="Pfam" id="PF07525">
    <property type="entry name" value="SOCS_box"/>
    <property type="match status" value="1"/>
</dbReference>
<dbReference type="SMART" id="SM00969">
    <property type="entry name" value="SOCS_box"/>
    <property type="match status" value="1"/>
</dbReference>
<gene>
    <name evidence="9" type="primary">asb9</name>
</gene>
<proteinExistence type="evidence at transcript level"/>
<dbReference type="UniPathway" id="UPA00143"/>
<dbReference type="FunFam" id="1.25.40.20:FF:000016">
    <property type="entry name" value="Ankyrin repeat and SOCS box containing 5"/>
    <property type="match status" value="1"/>
</dbReference>
<reference evidence="10" key="2">
    <citation type="journal article" date="2007" name="PLoS Biol.">
        <title>Survey sequencing and comparative analysis of the elephant shark (Callorhinchus milii) genome.</title>
        <authorList>
            <person name="Venkatesh B."/>
            <person name="Kirkness E.F."/>
            <person name="Loh Y.H."/>
            <person name="Halpern A.L."/>
            <person name="Lee A.P."/>
            <person name="Johnson J."/>
            <person name="Dandona N."/>
            <person name="Viswanathan L.D."/>
            <person name="Tay A."/>
            <person name="Venter J.C."/>
            <person name="Strausberg R.L."/>
            <person name="Brenner S."/>
        </authorList>
    </citation>
    <scope>NUCLEOTIDE SEQUENCE [LARGE SCALE GENOMIC DNA]</scope>
</reference>
<dbReference type="InterPro" id="IPR036770">
    <property type="entry name" value="Ankyrin_rpt-contain_sf"/>
</dbReference>
<comment type="similarity">
    <text evidence="2">Belongs to the ankyrin SOCS box (ASB) family.</text>
</comment>
<keyword evidence="4" id="KW-0833">Ubl conjugation pathway</keyword>
<feature type="repeat" description="ANK" evidence="6">
    <location>
        <begin position="165"/>
        <end position="197"/>
    </location>
</feature>
<keyword evidence="3" id="KW-0677">Repeat</keyword>
<evidence type="ECO:0000313" key="10">
    <source>
        <dbReference type="Proteomes" id="UP000314986"/>
    </source>
</evidence>
<evidence type="ECO:0000256" key="5">
    <source>
        <dbReference type="ARBA" id="ARBA00023043"/>
    </source>
</evidence>
<reference evidence="10" key="4">
    <citation type="journal article" date="2014" name="Nature">
        <title>Elephant shark genome provides unique insights into gnathostome evolution.</title>
        <authorList>
            <consortium name="International Elephant Shark Genome Sequencing Consortium"/>
            <person name="Venkatesh B."/>
            <person name="Lee A.P."/>
            <person name="Ravi V."/>
            <person name="Maurya A.K."/>
            <person name="Lian M.M."/>
            <person name="Swann J.B."/>
            <person name="Ohta Y."/>
            <person name="Flajnik M.F."/>
            <person name="Sutoh Y."/>
            <person name="Kasahara M."/>
            <person name="Hoon S."/>
            <person name="Gangu V."/>
            <person name="Roy S.W."/>
            <person name="Irimia M."/>
            <person name="Korzh V."/>
            <person name="Kondrychyn I."/>
            <person name="Lim Z.W."/>
            <person name="Tay B.H."/>
            <person name="Tohari S."/>
            <person name="Kong K.W."/>
            <person name="Ho S."/>
            <person name="Lorente-Galdos B."/>
            <person name="Quilez J."/>
            <person name="Marques-Bonet T."/>
            <person name="Raney B.J."/>
            <person name="Ingham P.W."/>
            <person name="Tay A."/>
            <person name="Hillier L.W."/>
            <person name="Minx P."/>
            <person name="Boehm T."/>
            <person name="Wilson R.K."/>
            <person name="Brenner S."/>
            <person name="Warren W.C."/>
        </authorList>
    </citation>
    <scope>NUCLEOTIDE SEQUENCE [LARGE SCALE GENOMIC DNA]</scope>
</reference>